<organism evidence="2 3">
    <name type="scientific">Saguinus oedipus</name>
    <name type="common">Cotton-top tamarin</name>
    <name type="synonym">Oedipomidas oedipus</name>
    <dbReference type="NCBI Taxonomy" id="9490"/>
    <lineage>
        <taxon>Eukaryota</taxon>
        <taxon>Metazoa</taxon>
        <taxon>Chordata</taxon>
        <taxon>Craniata</taxon>
        <taxon>Vertebrata</taxon>
        <taxon>Euteleostomi</taxon>
        <taxon>Mammalia</taxon>
        <taxon>Eutheria</taxon>
        <taxon>Euarchontoglires</taxon>
        <taxon>Primates</taxon>
        <taxon>Haplorrhini</taxon>
        <taxon>Platyrrhini</taxon>
        <taxon>Cebidae</taxon>
        <taxon>Callitrichinae</taxon>
        <taxon>Saguinus</taxon>
    </lineage>
</organism>
<accession>A0ABQ9U4K6</accession>
<feature type="region of interest" description="Disordered" evidence="1">
    <location>
        <begin position="1"/>
        <end position="51"/>
    </location>
</feature>
<protein>
    <submittedName>
        <fullName evidence="2">Uncharacterized protein</fullName>
    </submittedName>
</protein>
<name>A0ABQ9U4K6_SAGOE</name>
<evidence type="ECO:0000313" key="3">
    <source>
        <dbReference type="Proteomes" id="UP001266305"/>
    </source>
</evidence>
<proteinExistence type="predicted"/>
<evidence type="ECO:0000256" key="1">
    <source>
        <dbReference type="SAM" id="MobiDB-lite"/>
    </source>
</evidence>
<gene>
    <name evidence="2" type="ORF">P7K49_028520</name>
</gene>
<reference evidence="2 3" key="1">
    <citation type="submission" date="2023-05" db="EMBL/GenBank/DDBJ databases">
        <title>B98-5 Cell Line De Novo Hybrid Assembly: An Optical Mapping Approach.</title>
        <authorList>
            <person name="Kananen K."/>
            <person name="Auerbach J.A."/>
            <person name="Kautto E."/>
            <person name="Blachly J.S."/>
        </authorList>
    </citation>
    <scope>NUCLEOTIDE SEQUENCE [LARGE SCALE GENOMIC DNA]</scope>
    <source>
        <strain evidence="2">B95-8</strain>
        <tissue evidence="2">Cell line</tissue>
    </source>
</reference>
<keyword evidence="3" id="KW-1185">Reference proteome</keyword>
<comment type="caution">
    <text evidence="2">The sequence shown here is derived from an EMBL/GenBank/DDBJ whole genome shotgun (WGS) entry which is preliminary data.</text>
</comment>
<dbReference type="EMBL" id="JASSZA010000015">
    <property type="protein sequence ID" value="KAK2091992.1"/>
    <property type="molecule type" value="Genomic_DNA"/>
</dbReference>
<feature type="non-terminal residue" evidence="2">
    <location>
        <position position="51"/>
    </location>
</feature>
<evidence type="ECO:0000313" key="2">
    <source>
        <dbReference type="EMBL" id="KAK2091992.1"/>
    </source>
</evidence>
<feature type="non-terminal residue" evidence="2">
    <location>
        <position position="1"/>
    </location>
</feature>
<dbReference type="Proteomes" id="UP001266305">
    <property type="component" value="Unassembled WGS sequence"/>
</dbReference>
<feature type="compositionally biased region" description="Polar residues" evidence="1">
    <location>
        <begin position="12"/>
        <end position="28"/>
    </location>
</feature>
<sequence length="51" mass="5406">PTWQTGPKPGSGSPQETDSANRTGQRCQLSLGKQKLASRVIRGGRTSLSHS</sequence>